<dbReference type="EC" id="1.3.1.76" evidence="2"/>
<dbReference type="Gene3D" id="3.40.50.720">
    <property type="entry name" value="NAD(P)-binding Rossmann-like Domain"/>
    <property type="match status" value="1"/>
</dbReference>
<proteinExistence type="predicted"/>
<evidence type="ECO:0000256" key="5">
    <source>
        <dbReference type="ARBA" id="ARBA00023244"/>
    </source>
</evidence>
<dbReference type="SUPFAM" id="SSF51735">
    <property type="entry name" value="NAD(P)-binding Rossmann-fold domains"/>
    <property type="match status" value="1"/>
</dbReference>
<comment type="pathway">
    <text evidence="1">Porphyrin-containing compound metabolism; siroheme biosynthesis; sirohydrochlorin from precorrin-2: step 1/1.</text>
</comment>
<organism evidence="7 8">
    <name type="scientific">Persephonella marina (strain DSM 14350 / EX-H1)</name>
    <dbReference type="NCBI Taxonomy" id="123214"/>
    <lineage>
        <taxon>Bacteria</taxon>
        <taxon>Pseudomonadati</taxon>
        <taxon>Aquificota</taxon>
        <taxon>Aquificia</taxon>
        <taxon>Aquificales</taxon>
        <taxon>Hydrogenothermaceae</taxon>
        <taxon>Persephonella</taxon>
    </lineage>
</organism>
<dbReference type="InterPro" id="IPR006367">
    <property type="entry name" value="Sirohaem_synthase_N"/>
</dbReference>
<dbReference type="GO" id="GO:0032259">
    <property type="term" value="P:methylation"/>
    <property type="evidence" value="ECO:0007669"/>
    <property type="project" value="UniProtKB-KW"/>
</dbReference>
<reference evidence="7 8" key="1">
    <citation type="journal article" date="2009" name="J. Bacteriol.">
        <title>Complete and draft genome sequences of six members of the Aquificales.</title>
        <authorList>
            <person name="Reysenbach A.L."/>
            <person name="Hamamura N."/>
            <person name="Podar M."/>
            <person name="Griffiths E."/>
            <person name="Ferreira S."/>
            <person name="Hochstein R."/>
            <person name="Heidelberg J."/>
            <person name="Johnson J."/>
            <person name="Mead D."/>
            <person name="Pohorille A."/>
            <person name="Sarmiento M."/>
            <person name="Schweighofer K."/>
            <person name="Seshadri R."/>
            <person name="Voytek M.A."/>
        </authorList>
    </citation>
    <scope>NUCLEOTIDE SEQUENCE [LARGE SCALE GENOMIC DNA]</scope>
    <source>
        <strain evidence="8">DSM 14350 / EX-H1</strain>
    </source>
</reference>
<dbReference type="GO" id="GO:0004325">
    <property type="term" value="F:ferrochelatase activity"/>
    <property type="evidence" value="ECO:0007669"/>
    <property type="project" value="InterPro"/>
</dbReference>
<dbReference type="RefSeq" id="WP_012676308.1">
    <property type="nucleotide sequence ID" value="NC_012440.1"/>
</dbReference>
<dbReference type="Pfam" id="PF13241">
    <property type="entry name" value="NAD_binding_7"/>
    <property type="match status" value="1"/>
</dbReference>
<dbReference type="STRING" id="123214.PERMA_0893"/>
<gene>
    <name evidence="7" type="ordered locus">PERMA_0893</name>
</gene>
<protein>
    <recommendedName>
        <fullName evidence="2">precorrin-2 dehydrogenase</fullName>
        <ecNumber evidence="2">1.3.1.76</ecNumber>
    </recommendedName>
</protein>
<dbReference type="AlphaFoldDB" id="C0QPT4"/>
<evidence type="ECO:0000313" key="7">
    <source>
        <dbReference type="EMBL" id="ACO04070.1"/>
    </source>
</evidence>
<dbReference type="SUPFAM" id="SSF75615">
    <property type="entry name" value="Siroheme synthase middle domains-like"/>
    <property type="match status" value="1"/>
</dbReference>
<dbReference type="PANTHER" id="PTHR35330:SF1">
    <property type="entry name" value="SIROHEME BIOSYNTHESIS PROTEIN MET8"/>
    <property type="match status" value="1"/>
</dbReference>
<evidence type="ECO:0000256" key="6">
    <source>
        <dbReference type="ARBA" id="ARBA00047561"/>
    </source>
</evidence>
<dbReference type="KEGG" id="pmx:PERMA_0893"/>
<evidence type="ECO:0000313" key="8">
    <source>
        <dbReference type="Proteomes" id="UP000001366"/>
    </source>
</evidence>
<evidence type="ECO:0000256" key="3">
    <source>
        <dbReference type="ARBA" id="ARBA00023002"/>
    </source>
</evidence>
<keyword evidence="8" id="KW-1185">Reference proteome</keyword>
<dbReference type="HOGENOM" id="CLU_011276_8_1_0"/>
<dbReference type="NCBIfam" id="TIGR01470">
    <property type="entry name" value="cysG_Nterm"/>
    <property type="match status" value="1"/>
</dbReference>
<keyword evidence="4" id="KW-0520">NAD</keyword>
<keyword evidence="5" id="KW-0627">Porphyrin biosynthesis</keyword>
<dbReference type="UniPathway" id="UPA00262">
    <property type="reaction ID" value="UER00222"/>
</dbReference>
<comment type="catalytic activity">
    <reaction evidence="6">
        <text>precorrin-2 + NAD(+) = sirohydrochlorin + NADH + 2 H(+)</text>
        <dbReference type="Rhea" id="RHEA:15613"/>
        <dbReference type="ChEBI" id="CHEBI:15378"/>
        <dbReference type="ChEBI" id="CHEBI:57540"/>
        <dbReference type="ChEBI" id="CHEBI:57945"/>
        <dbReference type="ChEBI" id="CHEBI:58351"/>
        <dbReference type="ChEBI" id="CHEBI:58827"/>
        <dbReference type="EC" id="1.3.1.76"/>
    </reaction>
</comment>
<dbReference type="Gene3D" id="3.30.160.110">
    <property type="entry name" value="Siroheme synthase, domain 2"/>
    <property type="match status" value="1"/>
</dbReference>
<evidence type="ECO:0000256" key="4">
    <source>
        <dbReference type="ARBA" id="ARBA00023027"/>
    </source>
</evidence>
<dbReference type="PANTHER" id="PTHR35330">
    <property type="entry name" value="SIROHEME BIOSYNTHESIS PROTEIN MET8"/>
    <property type="match status" value="1"/>
</dbReference>
<dbReference type="OrthoDB" id="9773765at2"/>
<dbReference type="GO" id="GO:0008168">
    <property type="term" value="F:methyltransferase activity"/>
    <property type="evidence" value="ECO:0007669"/>
    <property type="project" value="UniProtKB-KW"/>
</dbReference>
<dbReference type="eggNOG" id="COG1648">
    <property type="taxonomic scope" value="Bacteria"/>
</dbReference>
<keyword evidence="7" id="KW-0489">Methyltransferase</keyword>
<dbReference type="InterPro" id="IPR028161">
    <property type="entry name" value="Met8-like"/>
</dbReference>
<keyword evidence="3 7" id="KW-0560">Oxidoreductase</keyword>
<dbReference type="EMBL" id="CP001230">
    <property type="protein sequence ID" value="ACO04070.1"/>
    <property type="molecule type" value="Genomic_DNA"/>
</dbReference>
<name>C0QPT4_PERMH</name>
<evidence type="ECO:0000256" key="2">
    <source>
        <dbReference type="ARBA" id="ARBA00012400"/>
    </source>
</evidence>
<evidence type="ECO:0000256" key="1">
    <source>
        <dbReference type="ARBA" id="ARBA00005010"/>
    </source>
</evidence>
<accession>C0QPT4</accession>
<dbReference type="GO" id="GO:0019354">
    <property type="term" value="P:siroheme biosynthetic process"/>
    <property type="evidence" value="ECO:0007669"/>
    <property type="project" value="UniProtKB-UniPathway"/>
</dbReference>
<sequence>MALFPMFVDLKDKEVLVVGAGNVALRKIEKLIPFSPNITVVAEKVSEDVRKICTENGIKVIERSFKKEDLIDKEMVIVAVDNIDLQKEIFKYCRDLKIPVNSVDSPEYCDFIFPAYVKIGDIVIGITTSGKAPGLSAKIREIIENCLPENLEDILEELSNIRQTKEKGKERQELIKKIIQEKLG</sequence>
<dbReference type="Proteomes" id="UP000001366">
    <property type="component" value="Chromosome"/>
</dbReference>
<dbReference type="PaxDb" id="123214-PERMA_0893"/>
<keyword evidence="7" id="KW-0808">Transferase</keyword>
<dbReference type="InterPro" id="IPR036291">
    <property type="entry name" value="NAD(P)-bd_dom_sf"/>
</dbReference>
<dbReference type="GO" id="GO:0043115">
    <property type="term" value="F:precorrin-2 dehydrogenase activity"/>
    <property type="evidence" value="ECO:0007669"/>
    <property type="project" value="UniProtKB-EC"/>
</dbReference>
<keyword evidence="7" id="KW-0456">Lyase</keyword>